<keyword evidence="2" id="KW-0812">Transmembrane</keyword>
<keyword evidence="2" id="KW-0472">Membrane</keyword>
<reference evidence="3 4" key="1">
    <citation type="submission" date="2014-11" db="EMBL/GenBank/DDBJ databases">
        <title>Genetic blueprint of the zoonotic pathogen Toxocara canis.</title>
        <authorList>
            <person name="Zhu X.-Q."/>
            <person name="Korhonen P.K."/>
            <person name="Cai H."/>
            <person name="Young N.D."/>
            <person name="Nejsum P."/>
            <person name="von Samson-Himmelstjerna G."/>
            <person name="Boag P.R."/>
            <person name="Tan P."/>
            <person name="Li Q."/>
            <person name="Min J."/>
            <person name="Yang Y."/>
            <person name="Wang X."/>
            <person name="Fang X."/>
            <person name="Hall R.S."/>
            <person name="Hofmann A."/>
            <person name="Sternberg P.W."/>
            <person name="Jex A.R."/>
            <person name="Gasser R.B."/>
        </authorList>
    </citation>
    <scope>NUCLEOTIDE SEQUENCE [LARGE SCALE GENOMIC DNA]</scope>
    <source>
        <strain evidence="3">PN_DK_2014</strain>
    </source>
</reference>
<keyword evidence="4" id="KW-1185">Reference proteome</keyword>
<organism evidence="3 4">
    <name type="scientific">Toxocara canis</name>
    <name type="common">Canine roundworm</name>
    <dbReference type="NCBI Taxonomy" id="6265"/>
    <lineage>
        <taxon>Eukaryota</taxon>
        <taxon>Metazoa</taxon>
        <taxon>Ecdysozoa</taxon>
        <taxon>Nematoda</taxon>
        <taxon>Chromadorea</taxon>
        <taxon>Rhabditida</taxon>
        <taxon>Spirurina</taxon>
        <taxon>Ascaridomorpha</taxon>
        <taxon>Ascaridoidea</taxon>
        <taxon>Toxocaridae</taxon>
        <taxon>Toxocara</taxon>
    </lineage>
</organism>
<dbReference type="Proteomes" id="UP000031036">
    <property type="component" value="Unassembled WGS sequence"/>
</dbReference>
<gene>
    <name evidence="3" type="ORF">Tcan_06600</name>
</gene>
<comment type="caution">
    <text evidence="3">The sequence shown here is derived from an EMBL/GenBank/DDBJ whole genome shotgun (WGS) entry which is preliminary data.</text>
</comment>
<feature type="compositionally biased region" description="Basic and acidic residues" evidence="1">
    <location>
        <begin position="314"/>
        <end position="334"/>
    </location>
</feature>
<feature type="region of interest" description="Disordered" evidence="1">
    <location>
        <begin position="314"/>
        <end position="364"/>
    </location>
</feature>
<dbReference type="Pfam" id="PF24664">
    <property type="entry name" value="Monjiviricetes_fusion"/>
    <property type="match status" value="1"/>
</dbReference>
<evidence type="ECO:0000256" key="2">
    <source>
        <dbReference type="SAM" id="Phobius"/>
    </source>
</evidence>
<dbReference type="EMBL" id="JPKZ01000467">
    <property type="protein sequence ID" value="KHN87158.1"/>
    <property type="molecule type" value="Genomic_DNA"/>
</dbReference>
<protein>
    <submittedName>
        <fullName evidence="3">Uncharacterized protein</fullName>
    </submittedName>
</protein>
<keyword evidence="2" id="KW-1133">Transmembrane helix</keyword>
<evidence type="ECO:0000256" key="1">
    <source>
        <dbReference type="SAM" id="MobiDB-lite"/>
    </source>
</evidence>
<sequence>MENGVVIEFSPEEQPSREGRNQVPSGRTLFVEQLPEDVSKKSDASVNAKLQFLWNNLNEREQQVTQEIRHRICEQHNRLLLLIEALSRTDPTTAARILLKRVDIAAENIGDLLKVYPCKRLEVSEVFVNHKVQNKCYRNLPVRYKDEILFVHPRSREIKTTSEVINCGAVRTKQDRRIVEEWTRETEKEESIFDAPPLPDISEERLQWVLGMIEKNHQTWEQSAEENEKSMVDSVRDDAEEIIEAASEAIEKSSVTLAKELEDIASHWRRMTVVAVAVALAIGCAAAIFLCPQYVLCFTRYCLVRCRHKERRSNEAARSEREFPTEVPTREQKFEPMWMPPVNVKGRGSVATRESDRNDSLNVLSEKGLPDANCEFNRSDSLNQSASGRFIHRWQGKHEENENKKRDGATEGSKLSGTVEQMQPEPTRGTRMLRKGRGAAGSEVSQSSC</sequence>
<dbReference type="Gene3D" id="1.20.5.1890">
    <property type="match status" value="1"/>
</dbReference>
<dbReference type="OrthoDB" id="6372761at2759"/>
<feature type="region of interest" description="Disordered" evidence="1">
    <location>
        <begin position="1"/>
        <end position="26"/>
    </location>
</feature>
<feature type="transmembrane region" description="Helical" evidence="2">
    <location>
        <begin position="273"/>
        <end position="296"/>
    </location>
</feature>
<evidence type="ECO:0000313" key="3">
    <source>
        <dbReference type="EMBL" id="KHN87158.1"/>
    </source>
</evidence>
<dbReference type="AlphaFoldDB" id="A0A0B2VZU0"/>
<name>A0A0B2VZU0_TOXCA</name>
<feature type="region of interest" description="Disordered" evidence="1">
    <location>
        <begin position="392"/>
        <end position="449"/>
    </location>
</feature>
<evidence type="ECO:0000313" key="4">
    <source>
        <dbReference type="Proteomes" id="UP000031036"/>
    </source>
</evidence>
<dbReference type="SUPFAM" id="SSF161008">
    <property type="entry name" value="Viral glycoprotein ectodomain-like"/>
    <property type="match status" value="1"/>
</dbReference>
<accession>A0A0B2VZU0</accession>
<feature type="compositionally biased region" description="Basic and acidic residues" evidence="1">
    <location>
        <begin position="396"/>
        <end position="409"/>
    </location>
</feature>
<proteinExistence type="predicted"/>
<dbReference type="STRING" id="6265.A0A0B2VZU0"/>